<dbReference type="Gene3D" id="6.10.250.3370">
    <property type="match status" value="1"/>
</dbReference>
<comment type="similarity">
    <text evidence="2">Belongs to the IucA/IucC family.</text>
</comment>
<dbReference type="InterPro" id="IPR037455">
    <property type="entry name" value="LucA/IucC-like"/>
</dbReference>
<name>A0ABS3P1B2_9BACI</name>
<sequence length="601" mass="69853">MSIQSKQVNRVKAERSILNRFCNSLIREKVIQENCAILKHERGIEIVDSMNDVELLLEVKQEGAFERYEFIFPIRFKVRGHIRWIDSLSMFWEEVAPFFRIHISQSLQEELENSVTNLALAYEAWDRKQEWVKQQLETNVLFVTKTNPNNLYQFLKVLQTCIPFDELTYTESLVIEGHPLHPSTKTKLGLSREEVKLYAPEFEHVVPLHVLLVHKEVAEVTGDYMQKPLIYENSPDLYEAVHTLLVNKEKRMEDYYPFLIHPWQYEHVLQEEYGSELEAGWIIPVPYQLSSRATLSFRTMNVLKLPYHVKLPVRAQATSAVRTVSPEITINGPLLSTVLDGIYTKEQKLEQSIVVVRERVGAYFSKPNTRDLGRNLAFILREDPNQYRREGELLWVGASLTANNPLKENEPVILDIMRTYFDKEDIGKKEIFYYIAHYTEKVMVPLLELVLRYGIALEGHMQNSIIVTKNGEVQRILIRDLGGVRIYKEKLAELIDLSVMKEAALFTEDMSEVYNKFIHSVLQNHFGDLLFTLARTVDDIQEKELWRIVAAVVKGFMVGATEEQKAAIFAPFIETKALFSMRIYDQAKSYLYTNFANPLCM</sequence>
<dbReference type="PANTHER" id="PTHR34384:SF6">
    <property type="entry name" value="STAPHYLOFERRIN B SYNTHASE"/>
    <property type="match status" value="1"/>
</dbReference>
<dbReference type="Proteomes" id="UP000677611">
    <property type="component" value="Unassembled WGS sequence"/>
</dbReference>
<dbReference type="InterPro" id="IPR007310">
    <property type="entry name" value="Aerobactin_biosyn_IucA/IucC_N"/>
</dbReference>
<evidence type="ECO:0000256" key="1">
    <source>
        <dbReference type="ARBA" id="ARBA00004924"/>
    </source>
</evidence>
<keyword evidence="6" id="KW-1185">Reference proteome</keyword>
<evidence type="ECO:0000259" key="3">
    <source>
        <dbReference type="Pfam" id="PF04183"/>
    </source>
</evidence>
<dbReference type="RefSeq" id="WP_208018471.1">
    <property type="nucleotide sequence ID" value="NZ_JAGDQJ010000020.1"/>
</dbReference>
<reference evidence="5 6" key="1">
    <citation type="submission" date="2021-03" db="EMBL/GenBank/DDBJ databases">
        <title>Identification of novel Bacillus strains.</title>
        <authorList>
            <person name="Xiao Z."/>
            <person name="Li Y."/>
            <person name="Shen J."/>
        </authorList>
    </citation>
    <scope>NUCLEOTIDE SEQUENCE [LARGE SCALE GENOMIC DNA]</scope>
    <source>
        <strain evidence="5 6">SY8</strain>
    </source>
</reference>
<proteinExistence type="inferred from homology"/>
<dbReference type="InterPro" id="IPR022770">
    <property type="entry name" value="IucA/IucC-like_C"/>
</dbReference>
<dbReference type="PANTHER" id="PTHR34384">
    <property type="entry name" value="L-2,3-DIAMINOPROPANOATE--CITRATE LIGASE"/>
    <property type="match status" value="1"/>
</dbReference>
<feature type="domain" description="Aerobactin siderophore biosynthesis IucA/IucC N-terminal" evidence="3">
    <location>
        <begin position="169"/>
        <end position="401"/>
    </location>
</feature>
<dbReference type="Pfam" id="PF06276">
    <property type="entry name" value="FhuF"/>
    <property type="match status" value="1"/>
</dbReference>
<gene>
    <name evidence="5" type="ORF">J4P90_17470</name>
</gene>
<dbReference type="Pfam" id="PF04183">
    <property type="entry name" value="IucA_IucC"/>
    <property type="match status" value="1"/>
</dbReference>
<protein>
    <submittedName>
        <fullName evidence="5">IucA/IucC</fullName>
    </submittedName>
</protein>
<comment type="pathway">
    <text evidence="1">Siderophore biosynthesis.</text>
</comment>
<evidence type="ECO:0000259" key="4">
    <source>
        <dbReference type="Pfam" id="PF06276"/>
    </source>
</evidence>
<evidence type="ECO:0000313" key="6">
    <source>
        <dbReference type="Proteomes" id="UP000677611"/>
    </source>
</evidence>
<feature type="domain" description="Aerobactin siderophore biosynthesis IucA/IucC-like C-terminal" evidence="4">
    <location>
        <begin position="435"/>
        <end position="588"/>
    </location>
</feature>
<evidence type="ECO:0000256" key="2">
    <source>
        <dbReference type="ARBA" id="ARBA00007832"/>
    </source>
</evidence>
<accession>A0ABS3P1B2</accession>
<dbReference type="Gene3D" id="1.10.510.40">
    <property type="match status" value="1"/>
</dbReference>
<organism evidence="5 6">
    <name type="scientific">Bacillus arachidis</name>
    <dbReference type="NCBI Taxonomy" id="2819290"/>
    <lineage>
        <taxon>Bacteria</taxon>
        <taxon>Bacillati</taxon>
        <taxon>Bacillota</taxon>
        <taxon>Bacilli</taxon>
        <taxon>Bacillales</taxon>
        <taxon>Bacillaceae</taxon>
        <taxon>Bacillus</taxon>
    </lineage>
</organism>
<evidence type="ECO:0000313" key="5">
    <source>
        <dbReference type="EMBL" id="MBO1626993.1"/>
    </source>
</evidence>
<comment type="caution">
    <text evidence="5">The sequence shown here is derived from an EMBL/GenBank/DDBJ whole genome shotgun (WGS) entry which is preliminary data.</text>
</comment>
<dbReference type="EMBL" id="JAGDQJ010000020">
    <property type="protein sequence ID" value="MBO1626993.1"/>
    <property type="molecule type" value="Genomic_DNA"/>
</dbReference>